<evidence type="ECO:0000256" key="9">
    <source>
        <dbReference type="RuleBase" id="RU369079"/>
    </source>
</evidence>
<comment type="caution">
    <text evidence="9">Lacks conserved residue(s) required for the propagation of feature annotation.</text>
</comment>
<accession>A0A2I6S7E2</accession>
<keyword evidence="3" id="KW-1003">Cell membrane</keyword>
<dbReference type="RefSeq" id="WP_102247241.1">
    <property type="nucleotide sequence ID" value="NZ_CP025682.1"/>
</dbReference>
<keyword evidence="4 9" id="KW-0997">Cell inner membrane</keyword>
<dbReference type="KEGG" id="atw:C0099_09675"/>
<feature type="domain" description="Tripartite ATP-independent periplasmic transporters DctQ component" evidence="10">
    <location>
        <begin position="26"/>
        <end position="148"/>
    </location>
</feature>
<evidence type="ECO:0000313" key="11">
    <source>
        <dbReference type="EMBL" id="AUN95175.1"/>
    </source>
</evidence>
<evidence type="ECO:0000256" key="5">
    <source>
        <dbReference type="ARBA" id="ARBA00022692"/>
    </source>
</evidence>
<organism evidence="11 12">
    <name type="scientific">Pseudazoarcus pumilus</name>
    <dbReference type="NCBI Taxonomy" id="2067960"/>
    <lineage>
        <taxon>Bacteria</taxon>
        <taxon>Pseudomonadati</taxon>
        <taxon>Pseudomonadota</taxon>
        <taxon>Betaproteobacteria</taxon>
        <taxon>Rhodocyclales</taxon>
        <taxon>Zoogloeaceae</taxon>
        <taxon>Pseudazoarcus</taxon>
    </lineage>
</organism>
<comment type="subcellular location">
    <subcellularLocation>
        <location evidence="1 9">Cell inner membrane</location>
        <topology evidence="1 9">Multi-pass membrane protein</topology>
    </subcellularLocation>
</comment>
<comment type="subunit">
    <text evidence="9">The complex comprises the extracytoplasmic solute receptor protein and the two transmembrane proteins.</text>
</comment>
<dbReference type="OrthoDB" id="2085311at2"/>
<dbReference type="AlphaFoldDB" id="A0A2I6S7E2"/>
<evidence type="ECO:0000259" key="10">
    <source>
        <dbReference type="Pfam" id="PF04290"/>
    </source>
</evidence>
<gene>
    <name evidence="11" type="ORF">C0099_09675</name>
</gene>
<proteinExistence type="inferred from homology"/>
<evidence type="ECO:0000256" key="8">
    <source>
        <dbReference type="ARBA" id="ARBA00038436"/>
    </source>
</evidence>
<evidence type="ECO:0000256" key="1">
    <source>
        <dbReference type="ARBA" id="ARBA00004429"/>
    </source>
</evidence>
<evidence type="ECO:0000256" key="7">
    <source>
        <dbReference type="ARBA" id="ARBA00023136"/>
    </source>
</evidence>
<keyword evidence="6 9" id="KW-1133">Transmembrane helix</keyword>
<dbReference type="PANTHER" id="PTHR35011">
    <property type="entry name" value="2,3-DIKETO-L-GULONATE TRAP TRANSPORTER SMALL PERMEASE PROTEIN YIAM"/>
    <property type="match status" value="1"/>
</dbReference>
<dbReference type="InterPro" id="IPR007387">
    <property type="entry name" value="TRAP_DctQ"/>
</dbReference>
<evidence type="ECO:0000256" key="2">
    <source>
        <dbReference type="ARBA" id="ARBA00022448"/>
    </source>
</evidence>
<evidence type="ECO:0000313" key="12">
    <source>
        <dbReference type="Proteomes" id="UP000242205"/>
    </source>
</evidence>
<feature type="transmembrane region" description="Helical" evidence="9">
    <location>
        <begin position="88"/>
        <end position="110"/>
    </location>
</feature>
<name>A0A2I6S7E2_9RHOO</name>
<dbReference type="GO" id="GO:0022857">
    <property type="term" value="F:transmembrane transporter activity"/>
    <property type="evidence" value="ECO:0007669"/>
    <property type="project" value="UniProtKB-UniRule"/>
</dbReference>
<comment type="similarity">
    <text evidence="8 9">Belongs to the TRAP transporter small permease family.</text>
</comment>
<dbReference type="Proteomes" id="UP000242205">
    <property type="component" value="Chromosome"/>
</dbReference>
<dbReference type="GO" id="GO:0005886">
    <property type="term" value="C:plasma membrane"/>
    <property type="evidence" value="ECO:0007669"/>
    <property type="project" value="UniProtKB-SubCell"/>
</dbReference>
<dbReference type="InterPro" id="IPR055348">
    <property type="entry name" value="DctQ"/>
</dbReference>
<feature type="transmembrane region" description="Helical" evidence="9">
    <location>
        <begin position="130"/>
        <end position="148"/>
    </location>
</feature>
<evidence type="ECO:0000256" key="4">
    <source>
        <dbReference type="ARBA" id="ARBA00022519"/>
    </source>
</evidence>
<comment type="function">
    <text evidence="9">Part of the tripartite ATP-independent periplasmic (TRAP) transport system.</text>
</comment>
<dbReference type="EMBL" id="CP025682">
    <property type="protein sequence ID" value="AUN95175.1"/>
    <property type="molecule type" value="Genomic_DNA"/>
</dbReference>
<sequence>MPLNERLARLLLRAEVTLSAMFLVVIVLCVSGQFVGRSVFGIGLHWTSETARFAFVWCTLLGGAAAWQDGVLHRVDVLLRALRGRARMWLEALVLVLVALALLYLIHYGIAITQRVATQTSSTLQISMAWVYAAAPVACALMLLGTVLSTPKWLRAARDASVTDEADGATK</sequence>
<keyword evidence="7 9" id="KW-0472">Membrane</keyword>
<keyword evidence="2 9" id="KW-0813">Transport</keyword>
<evidence type="ECO:0000256" key="3">
    <source>
        <dbReference type="ARBA" id="ARBA00022475"/>
    </source>
</evidence>
<protein>
    <recommendedName>
        <fullName evidence="9">TRAP transporter small permease protein</fullName>
    </recommendedName>
</protein>
<evidence type="ECO:0000256" key="6">
    <source>
        <dbReference type="ARBA" id="ARBA00022989"/>
    </source>
</evidence>
<keyword evidence="5 9" id="KW-0812">Transmembrane</keyword>
<feature type="transmembrane region" description="Helical" evidence="9">
    <location>
        <begin position="12"/>
        <end position="35"/>
    </location>
</feature>
<reference evidence="11 12" key="1">
    <citation type="submission" date="2018-01" db="EMBL/GenBank/DDBJ databases">
        <authorList>
            <person name="Fu G.-Y."/>
        </authorList>
    </citation>
    <scope>NUCLEOTIDE SEQUENCE [LARGE SCALE GENOMIC DNA]</scope>
    <source>
        <strain evidence="11 12">SY39</strain>
    </source>
</reference>
<keyword evidence="12" id="KW-1185">Reference proteome</keyword>
<dbReference type="Pfam" id="PF04290">
    <property type="entry name" value="DctQ"/>
    <property type="match status" value="1"/>
</dbReference>